<dbReference type="Proteomes" id="UP000271087">
    <property type="component" value="Unassembled WGS sequence"/>
</dbReference>
<keyword evidence="4" id="KW-1185">Reference proteome</keyword>
<gene>
    <name evidence="3" type="ORF">NOO_LOCUS10573</name>
</gene>
<feature type="coiled-coil region" evidence="1">
    <location>
        <begin position="63"/>
        <end position="353"/>
    </location>
</feature>
<evidence type="ECO:0000313" key="4">
    <source>
        <dbReference type="Proteomes" id="UP000271087"/>
    </source>
</evidence>
<accession>A0A3P7KLY4</accession>
<feature type="region of interest" description="Disordered" evidence="2">
    <location>
        <begin position="466"/>
        <end position="487"/>
    </location>
</feature>
<proteinExistence type="predicted"/>
<evidence type="ECO:0000256" key="1">
    <source>
        <dbReference type="SAM" id="Coils"/>
    </source>
</evidence>
<feature type="coiled-coil region" evidence="1">
    <location>
        <begin position="385"/>
        <end position="444"/>
    </location>
</feature>
<dbReference type="OrthoDB" id="425925at2759"/>
<organism evidence="3 4">
    <name type="scientific">Onchocerca ochengi</name>
    <name type="common">Filarial nematode worm</name>
    <dbReference type="NCBI Taxonomy" id="42157"/>
    <lineage>
        <taxon>Eukaryota</taxon>
        <taxon>Metazoa</taxon>
        <taxon>Ecdysozoa</taxon>
        <taxon>Nematoda</taxon>
        <taxon>Chromadorea</taxon>
        <taxon>Rhabditida</taxon>
        <taxon>Spirurina</taxon>
        <taxon>Spiruromorpha</taxon>
        <taxon>Filarioidea</taxon>
        <taxon>Onchocercidae</taxon>
        <taxon>Onchocerca</taxon>
    </lineage>
</organism>
<feature type="non-terminal residue" evidence="3">
    <location>
        <position position="487"/>
    </location>
</feature>
<protein>
    <submittedName>
        <fullName evidence="3">Uncharacterized protein</fullName>
    </submittedName>
</protein>
<keyword evidence="1" id="KW-0175">Coiled coil</keyword>
<dbReference type="AlphaFoldDB" id="A0A3P7KLY4"/>
<feature type="non-terminal residue" evidence="3">
    <location>
        <position position="1"/>
    </location>
</feature>
<evidence type="ECO:0000313" key="3">
    <source>
        <dbReference type="EMBL" id="VDM94300.1"/>
    </source>
</evidence>
<name>A0A3P7KLY4_ONCOC</name>
<feature type="compositionally biased region" description="Polar residues" evidence="2">
    <location>
        <begin position="471"/>
        <end position="487"/>
    </location>
</feature>
<evidence type="ECO:0000256" key="2">
    <source>
        <dbReference type="SAM" id="MobiDB-lite"/>
    </source>
</evidence>
<sequence>AALINAHNETVAELKNLNQESRNANEKTENPECCSEQHISENNTCKEQIRLLTEERDLLLAKVRFTVIQIKDVQEENEKQEDQISKLTFEAVDKVLSERLNELEKQRENLQKQLDIAQEEIIEKNSRLSQLQTEMGEAHHLVDIQREKFENEITHERERNRTRIEELQEEVEKLQLLVNSHEENRGNEESKMTKTVEELNKQIEIWRERAEVSEIKSKEQATLDQELRKLRRENAELTAAYNDLNEDFENHKAEHGSVVTSNRDLTARIDALKANLIEYEERYEMCKNENAETVQQLEKLSSDFERLRLSFENSKTKSASDAVDEVERLRTELDASKDDREKLRADVERFRSAIGVIDTELNRLRESNDRLVQDNKAMGASLDKFTEIRNMLENSDSELKNLREKFFQLQHEHELKEKQWREQLLELSEARDDAKRRLEECQRETAMRQLRSSDIALSAEIVELKSDEGKITTSSEGTVDSNNGWEK</sequence>
<reference evidence="3 4" key="1">
    <citation type="submission" date="2018-08" db="EMBL/GenBank/DDBJ databases">
        <authorList>
            <person name="Laetsch R D."/>
            <person name="Stevens L."/>
            <person name="Kumar S."/>
            <person name="Blaxter L. M."/>
        </authorList>
    </citation>
    <scope>NUCLEOTIDE SEQUENCE [LARGE SCALE GENOMIC DNA]</scope>
</reference>
<dbReference type="EMBL" id="UYRW01006207">
    <property type="protein sequence ID" value="VDM94300.1"/>
    <property type="molecule type" value="Genomic_DNA"/>
</dbReference>